<accession>A0A7W7H0V3</accession>
<evidence type="ECO:0000256" key="1">
    <source>
        <dbReference type="SAM" id="SignalP"/>
    </source>
</evidence>
<dbReference type="Gene3D" id="3.20.20.80">
    <property type="entry name" value="Glycosidases"/>
    <property type="match status" value="1"/>
</dbReference>
<reference evidence="2 3" key="1">
    <citation type="submission" date="2020-08" db="EMBL/GenBank/DDBJ databases">
        <title>Sequencing the genomes of 1000 actinobacteria strains.</title>
        <authorList>
            <person name="Klenk H.-P."/>
        </authorList>
    </citation>
    <scope>NUCLEOTIDE SEQUENCE [LARGE SCALE GENOMIC DNA]</scope>
    <source>
        <strain evidence="2 3">DSM 45809</strain>
    </source>
</reference>
<evidence type="ECO:0000313" key="3">
    <source>
        <dbReference type="Proteomes" id="UP000546162"/>
    </source>
</evidence>
<feature type="signal peptide" evidence="1">
    <location>
        <begin position="1"/>
        <end position="28"/>
    </location>
</feature>
<gene>
    <name evidence="2" type="ORF">BJY16_005379</name>
</gene>
<dbReference type="InterPro" id="IPR006311">
    <property type="entry name" value="TAT_signal"/>
</dbReference>
<dbReference type="RefSeq" id="WP_203759123.1">
    <property type="nucleotide sequence ID" value="NZ_BAABFG010000005.1"/>
</dbReference>
<evidence type="ECO:0000313" key="2">
    <source>
        <dbReference type="EMBL" id="MBB4741920.1"/>
    </source>
</evidence>
<proteinExistence type="predicted"/>
<feature type="chain" id="PRO_5031369027" description="Abortive phage infection protein" evidence="1">
    <location>
        <begin position="29"/>
        <end position="399"/>
    </location>
</feature>
<keyword evidence="1" id="KW-0732">Signal</keyword>
<dbReference type="EMBL" id="JACHNB010000001">
    <property type="protein sequence ID" value="MBB4741920.1"/>
    <property type="molecule type" value="Genomic_DNA"/>
</dbReference>
<comment type="caution">
    <text evidence="2">The sequence shown here is derived from an EMBL/GenBank/DDBJ whole genome shotgun (WGS) entry which is preliminary data.</text>
</comment>
<dbReference type="PROSITE" id="PS51318">
    <property type="entry name" value="TAT"/>
    <property type="match status" value="1"/>
</dbReference>
<name>A0A7W7H0V3_9ACTN</name>
<organism evidence="2 3">
    <name type="scientific">Actinoplanes octamycinicus</name>
    <dbReference type="NCBI Taxonomy" id="135948"/>
    <lineage>
        <taxon>Bacteria</taxon>
        <taxon>Bacillati</taxon>
        <taxon>Actinomycetota</taxon>
        <taxon>Actinomycetes</taxon>
        <taxon>Micromonosporales</taxon>
        <taxon>Micromonosporaceae</taxon>
        <taxon>Actinoplanes</taxon>
    </lineage>
</organism>
<protein>
    <recommendedName>
        <fullName evidence="4">Abortive phage infection protein</fullName>
    </recommendedName>
</protein>
<dbReference type="SUPFAM" id="SSF51445">
    <property type="entry name" value="(Trans)glycosidases"/>
    <property type="match status" value="1"/>
</dbReference>
<evidence type="ECO:0008006" key="4">
    <source>
        <dbReference type="Google" id="ProtNLM"/>
    </source>
</evidence>
<dbReference type="InterPro" id="IPR017853">
    <property type="entry name" value="GH"/>
</dbReference>
<dbReference type="Proteomes" id="UP000546162">
    <property type="component" value="Unassembled WGS sequence"/>
</dbReference>
<sequence>MGITRAEFLGLAAAAGGGLLLPATGAAASATAAGAAAGTEAATGAGAAAAATGAGASVGAADSKANAARRGLALRGVVYEVGEGWSRRRVRHDMRAIRHDLHASSVKVTGSGVEELTATATEAVERGLHVWLEPTLGDRPPAEILDHLAETGRSAERLRRQGAAVHLSVGCEFMLFVPGIVPGDTVLERIENLLNGTFDPDRMVRELRRFTARAAAVGRSVFHGRLTYAAAEDEDVDWDLFDIVGLDYYGYFRRHADYVRDIRRHVRPGKPLAIMEFGCCTFRGAPEQGGMAWNVVDYTKEPPEIKGDLVRSERTQADYLASVLAAFESLNLYSALAFTFVTPEAEHRREPRYDLDMASYGIVKPIRDRPGDPTSDWHWTAKEAFHTLAAAYKKAAAKK</sequence>
<keyword evidence="3" id="KW-1185">Reference proteome</keyword>
<dbReference type="AlphaFoldDB" id="A0A7W7H0V3"/>